<dbReference type="InterPro" id="IPR004176">
    <property type="entry name" value="Clp_R_N"/>
</dbReference>
<dbReference type="GO" id="GO:0046983">
    <property type="term" value="F:protein dimerization activity"/>
    <property type="evidence" value="ECO:0007669"/>
    <property type="project" value="InterPro"/>
</dbReference>
<dbReference type="InterPro" id="IPR038366">
    <property type="entry name" value="Znf_CppX_C4_sf"/>
</dbReference>
<dbReference type="SUPFAM" id="SSF81923">
    <property type="entry name" value="Double Clp-N motif"/>
    <property type="match status" value="1"/>
</dbReference>
<sequence>MDSSALNTQAMIEAVAERAASPDPLVLLETAIGYATLAGAAADAMVDHYVDAARTAGLSWTDIGDRLGISKQAARQRFAARLEVSGGPAAEPAPVAPRLSACVEAAQAHADAEGSVPGTQHLLLGLLEVGVAASVLDRVGVTREAIRESAARLLAPRGGVVGDGEAYDNVMRARRLAASRGQNLTRTQHLLWILATDPGSSARRVLDDLGVDPARIKKELNDLIPPPPRPGRRGRKLGKRDVSTCSFCGCTDPGRAMVNGPGVRICGECVGFATEIIHTAHSTAAAPGRRLIP</sequence>
<gene>
    <name evidence="2" type="ORF">HNR40_002089</name>
</gene>
<feature type="domain" description="ATP-dependent Clp protease ATP-binding subunit ClpX zinc ribbon" evidence="1">
    <location>
        <begin position="242"/>
        <end position="280"/>
    </location>
</feature>
<protein>
    <recommendedName>
        <fullName evidence="1">ATP-dependent Clp protease ATP-binding subunit ClpX zinc ribbon domain-containing protein</fullName>
    </recommendedName>
</protein>
<evidence type="ECO:0000313" key="2">
    <source>
        <dbReference type="EMBL" id="MBB5076625.1"/>
    </source>
</evidence>
<dbReference type="Gene3D" id="6.20.220.10">
    <property type="entry name" value="ClpX chaperone, C4-type zinc finger domain"/>
    <property type="match status" value="1"/>
</dbReference>
<dbReference type="SMART" id="SM00994">
    <property type="entry name" value="zf-C4_ClpX"/>
    <property type="match status" value="1"/>
</dbReference>
<dbReference type="GO" id="GO:0008270">
    <property type="term" value="F:zinc ion binding"/>
    <property type="evidence" value="ECO:0007669"/>
    <property type="project" value="InterPro"/>
</dbReference>
<dbReference type="Gene3D" id="1.10.1780.10">
    <property type="entry name" value="Clp, N-terminal domain"/>
    <property type="match status" value="2"/>
</dbReference>
<dbReference type="RefSeq" id="WP_184960114.1">
    <property type="nucleotide sequence ID" value="NZ_JACHIN010000002.1"/>
</dbReference>
<proteinExistence type="predicted"/>
<keyword evidence="3" id="KW-1185">Reference proteome</keyword>
<evidence type="ECO:0000313" key="3">
    <source>
        <dbReference type="Proteomes" id="UP000568380"/>
    </source>
</evidence>
<dbReference type="Pfam" id="PF02861">
    <property type="entry name" value="Clp_N"/>
    <property type="match status" value="1"/>
</dbReference>
<dbReference type="Proteomes" id="UP000568380">
    <property type="component" value="Unassembled WGS sequence"/>
</dbReference>
<dbReference type="AlphaFoldDB" id="A0A7W8A0J5"/>
<organism evidence="2 3">
    <name type="scientific">Nonomuraea endophytica</name>
    <dbReference type="NCBI Taxonomy" id="714136"/>
    <lineage>
        <taxon>Bacteria</taxon>
        <taxon>Bacillati</taxon>
        <taxon>Actinomycetota</taxon>
        <taxon>Actinomycetes</taxon>
        <taxon>Streptosporangiales</taxon>
        <taxon>Streptosporangiaceae</taxon>
        <taxon>Nonomuraea</taxon>
    </lineage>
</organism>
<accession>A0A7W8A0J5</accession>
<dbReference type="EMBL" id="JACHIN010000002">
    <property type="protein sequence ID" value="MBB5076625.1"/>
    <property type="molecule type" value="Genomic_DNA"/>
</dbReference>
<comment type="caution">
    <text evidence="2">The sequence shown here is derived from an EMBL/GenBank/DDBJ whole genome shotgun (WGS) entry which is preliminary data.</text>
</comment>
<evidence type="ECO:0000259" key="1">
    <source>
        <dbReference type="SMART" id="SM00994"/>
    </source>
</evidence>
<dbReference type="Pfam" id="PF06689">
    <property type="entry name" value="zf-C4_ClpX"/>
    <property type="match status" value="1"/>
</dbReference>
<dbReference type="InterPro" id="IPR036628">
    <property type="entry name" value="Clp_N_dom_sf"/>
</dbReference>
<dbReference type="InterPro" id="IPR010603">
    <property type="entry name" value="Znf_CppX_C4"/>
</dbReference>
<name>A0A7W8A0J5_9ACTN</name>
<reference evidence="2 3" key="1">
    <citation type="submission" date="2020-08" db="EMBL/GenBank/DDBJ databases">
        <title>Genomic Encyclopedia of Type Strains, Phase IV (KMG-IV): sequencing the most valuable type-strain genomes for metagenomic binning, comparative biology and taxonomic classification.</title>
        <authorList>
            <person name="Goeker M."/>
        </authorList>
    </citation>
    <scope>NUCLEOTIDE SEQUENCE [LARGE SCALE GENOMIC DNA]</scope>
    <source>
        <strain evidence="2 3">DSM 45385</strain>
    </source>
</reference>